<reference evidence="1" key="1">
    <citation type="submission" date="2019-02" db="EMBL/GenBank/DDBJ databases">
        <authorList>
            <person name="Gruber-Vodicka R. H."/>
            <person name="Seah K. B. B."/>
        </authorList>
    </citation>
    <scope>NUCLEOTIDE SEQUENCE</scope>
    <source>
        <strain evidence="1">BECK_DK161</strain>
    </source>
</reference>
<accession>A0A450T2V7</accession>
<evidence type="ECO:0000313" key="1">
    <source>
        <dbReference type="EMBL" id="VFJ60870.1"/>
    </source>
</evidence>
<dbReference type="EMBL" id="CAADEY010000085">
    <property type="protein sequence ID" value="VFJ60870.1"/>
    <property type="molecule type" value="Genomic_DNA"/>
</dbReference>
<organism evidence="1">
    <name type="scientific">Candidatus Kentrum sp. DK</name>
    <dbReference type="NCBI Taxonomy" id="2126562"/>
    <lineage>
        <taxon>Bacteria</taxon>
        <taxon>Pseudomonadati</taxon>
        <taxon>Pseudomonadota</taxon>
        <taxon>Gammaproteobacteria</taxon>
        <taxon>Candidatus Kentrum</taxon>
    </lineage>
</organism>
<proteinExistence type="predicted"/>
<gene>
    <name evidence="1" type="ORF">BECKDK2373C_GA0170839_108512</name>
</gene>
<sequence>MRKSSLPNSASFSIFDWICSAVCKGIKSLGSRVLVWDVRRRRCAVTGSRAGRVGTSEAGIFLVFGLPLINLIGTKENILCFVEDL</sequence>
<name>A0A450T2V7_9GAMM</name>
<protein>
    <submittedName>
        <fullName evidence="1">Uncharacterized protein</fullName>
    </submittedName>
</protein>
<dbReference type="AlphaFoldDB" id="A0A450T2V7"/>